<evidence type="ECO:0008006" key="23">
    <source>
        <dbReference type="Google" id="ProtNLM"/>
    </source>
</evidence>
<protein>
    <recommendedName>
        <fullName evidence="23">Neurotransmitter-gated ion-channel transmembrane domain-containing protein</fullName>
    </recommendedName>
</protein>
<keyword evidence="16 18" id="KW-0407">Ion channel</keyword>
<feature type="transmembrane region" description="Helical" evidence="18">
    <location>
        <begin position="411"/>
        <end position="429"/>
    </location>
</feature>
<evidence type="ECO:0000256" key="2">
    <source>
        <dbReference type="ARBA" id="ARBA00022475"/>
    </source>
</evidence>
<dbReference type="InterPro" id="IPR006202">
    <property type="entry name" value="Neur_chan_lig-bd"/>
</dbReference>
<evidence type="ECO:0000256" key="11">
    <source>
        <dbReference type="ARBA" id="ARBA00023173"/>
    </source>
</evidence>
<dbReference type="CDD" id="cd19049">
    <property type="entry name" value="LGIC_TM_anion"/>
    <property type="match status" value="1"/>
</dbReference>
<evidence type="ECO:0000256" key="16">
    <source>
        <dbReference type="ARBA" id="ARBA00023303"/>
    </source>
</evidence>
<dbReference type="GO" id="GO:0005254">
    <property type="term" value="F:chloride channel activity"/>
    <property type="evidence" value="ECO:0007669"/>
    <property type="project" value="UniProtKB-KW"/>
</dbReference>
<keyword evidence="4" id="KW-0732">Signal</keyword>
<dbReference type="Pfam" id="PF02932">
    <property type="entry name" value="Neur_chan_memb"/>
    <property type="match status" value="1"/>
</dbReference>
<evidence type="ECO:0000256" key="12">
    <source>
        <dbReference type="ARBA" id="ARBA00023180"/>
    </source>
</evidence>
<sequence>MDTVSEAQFEYSLDCYFRQSWKDNRLSYGQHSNISAALLPLGVAVLQKIWKPDTTVYNGKKSYFHAITGPNKFIRIYRDGSIVYSQRLTLRARCPMKLQRYPMDTQRCPLILGSFAYRKKDVVYRWKYGNDRAVVLADDLKLSQFYLLAATGSSFNSTSPMGEYSKLSVEFVLARRSGYFLIQIYAPCILTVVLSWVQFWLNRESSGDRITLGVTCVLTMTFLGIDTRNGGDYPRVSYMTALDLFVSMAFVYIFFSIVLYAFVHLHTKVGTGDRLPTASTFYNTPERLQRLHKRRVSRVLIQTYGPRRRYSIANVSRVDELHLREANYSPKRLQNGVMGASEWTEPSGSPERKDSIFAAFRSGNAFQRFLKLCFGSHPWRPYFDKQQQKFVDNLSHGRINSISQIDRVSRVAFPLSFTIFMTAYFWFYYGTDPF</sequence>
<dbReference type="InterPro" id="IPR006029">
    <property type="entry name" value="Neurotrans-gated_channel_TM"/>
</dbReference>
<evidence type="ECO:0000256" key="17">
    <source>
        <dbReference type="ARBA" id="ARBA00034104"/>
    </source>
</evidence>
<keyword evidence="9" id="KW-1015">Disulfide bond</keyword>
<dbReference type="PRINTS" id="PR01079">
    <property type="entry name" value="GABAARALPHA"/>
</dbReference>
<keyword evidence="3 18" id="KW-0812">Transmembrane</keyword>
<evidence type="ECO:0000256" key="1">
    <source>
        <dbReference type="ARBA" id="ARBA00022448"/>
    </source>
</evidence>
<proteinExistence type="inferred from homology"/>
<evidence type="ECO:0000256" key="14">
    <source>
        <dbReference type="ARBA" id="ARBA00023257"/>
    </source>
</evidence>
<dbReference type="GO" id="GO:0034707">
    <property type="term" value="C:chloride channel complex"/>
    <property type="evidence" value="ECO:0007669"/>
    <property type="project" value="UniProtKB-KW"/>
</dbReference>
<comment type="caution">
    <text evidence="21">The sequence shown here is derived from an EMBL/GenBank/DDBJ whole genome shotgun (WGS) entry which is preliminary data.</text>
</comment>
<dbReference type="InterPro" id="IPR006201">
    <property type="entry name" value="Neur_channel"/>
</dbReference>
<dbReference type="InterPro" id="IPR001390">
    <property type="entry name" value="GABAAa_rcpt"/>
</dbReference>
<dbReference type="InterPro" id="IPR018000">
    <property type="entry name" value="Neurotransmitter_ion_chnl_CS"/>
</dbReference>
<dbReference type="InterPro" id="IPR006028">
    <property type="entry name" value="GABAA/Glycine_rcpt"/>
</dbReference>
<evidence type="ECO:0000259" key="19">
    <source>
        <dbReference type="Pfam" id="PF02931"/>
    </source>
</evidence>
<dbReference type="PRINTS" id="PR00252">
    <property type="entry name" value="NRIONCHANNEL"/>
</dbReference>
<accession>A0A1D1V536</accession>
<feature type="transmembrane region" description="Helical" evidence="18">
    <location>
        <begin position="245"/>
        <end position="265"/>
    </location>
</feature>
<keyword evidence="6" id="KW-0770">Synapse</keyword>
<feature type="domain" description="Neurotransmitter-gated ion-channel transmembrane" evidence="20">
    <location>
        <begin position="184"/>
        <end position="425"/>
    </location>
</feature>
<dbReference type="PRINTS" id="PR00253">
    <property type="entry name" value="GABAARECEPTR"/>
</dbReference>
<evidence type="ECO:0000256" key="3">
    <source>
        <dbReference type="ARBA" id="ARBA00022692"/>
    </source>
</evidence>
<dbReference type="SUPFAM" id="SSF63712">
    <property type="entry name" value="Nicotinic receptor ligand binding domain-like"/>
    <property type="match status" value="1"/>
</dbReference>
<evidence type="ECO:0000256" key="8">
    <source>
        <dbReference type="ARBA" id="ARBA00023136"/>
    </source>
</evidence>
<keyword evidence="1 18" id="KW-0813">Transport</keyword>
<keyword evidence="2" id="KW-1003">Cell membrane</keyword>
<keyword evidence="15" id="KW-1071">Ligand-gated ion channel</keyword>
<keyword evidence="8 18" id="KW-0472">Membrane</keyword>
<dbReference type="PROSITE" id="PS00236">
    <property type="entry name" value="NEUROTR_ION_CHANNEL"/>
    <property type="match status" value="1"/>
</dbReference>
<dbReference type="InterPro" id="IPR036734">
    <property type="entry name" value="Neur_chan_lig-bd_sf"/>
</dbReference>
<dbReference type="Gene3D" id="2.70.170.10">
    <property type="entry name" value="Neurotransmitter-gated ion-channel ligand-binding domain"/>
    <property type="match status" value="1"/>
</dbReference>
<dbReference type="Gene3D" id="1.20.58.390">
    <property type="entry name" value="Neurotransmitter-gated ion-channel transmembrane domain"/>
    <property type="match status" value="1"/>
</dbReference>
<evidence type="ECO:0000313" key="21">
    <source>
        <dbReference type="EMBL" id="GAU93883.1"/>
    </source>
</evidence>
<dbReference type="FunFam" id="2.70.170.10:FF:000045">
    <property type="entry name" value="Predicted protein"/>
    <property type="match status" value="1"/>
</dbReference>
<dbReference type="Pfam" id="PF02931">
    <property type="entry name" value="Neur_chan_LBD"/>
    <property type="match status" value="1"/>
</dbReference>
<name>A0A1D1V536_RAMVA</name>
<evidence type="ECO:0000259" key="20">
    <source>
        <dbReference type="Pfam" id="PF02932"/>
    </source>
</evidence>
<feature type="transmembrane region" description="Helical" evidence="18">
    <location>
        <begin position="209"/>
        <end position="225"/>
    </location>
</feature>
<dbReference type="OrthoDB" id="203862at2759"/>
<gene>
    <name evidence="21" type="primary">RvY_05750-1</name>
    <name evidence="21" type="synonym">RvY_05750.1</name>
    <name evidence="21" type="ORF">RvY_05750</name>
</gene>
<keyword evidence="13" id="KW-0868">Chloride</keyword>
<keyword evidence="7 18" id="KW-0406">Ion transport</keyword>
<organism evidence="21 22">
    <name type="scientific">Ramazzottius varieornatus</name>
    <name type="common">Water bear</name>
    <name type="synonym">Tardigrade</name>
    <dbReference type="NCBI Taxonomy" id="947166"/>
    <lineage>
        <taxon>Eukaryota</taxon>
        <taxon>Metazoa</taxon>
        <taxon>Ecdysozoa</taxon>
        <taxon>Tardigrada</taxon>
        <taxon>Eutardigrada</taxon>
        <taxon>Parachela</taxon>
        <taxon>Hypsibioidea</taxon>
        <taxon>Ramazzottiidae</taxon>
        <taxon>Ramazzottius</taxon>
    </lineage>
</organism>
<evidence type="ECO:0000313" key="22">
    <source>
        <dbReference type="Proteomes" id="UP000186922"/>
    </source>
</evidence>
<dbReference type="Proteomes" id="UP000186922">
    <property type="component" value="Unassembled WGS sequence"/>
</dbReference>
<keyword evidence="10" id="KW-0675">Receptor</keyword>
<evidence type="ECO:0000256" key="4">
    <source>
        <dbReference type="ARBA" id="ARBA00022729"/>
    </source>
</evidence>
<feature type="domain" description="Neurotransmitter-gated ion-channel ligand-binding" evidence="19">
    <location>
        <begin position="2"/>
        <end position="176"/>
    </location>
</feature>
<evidence type="ECO:0000256" key="10">
    <source>
        <dbReference type="ARBA" id="ARBA00023170"/>
    </source>
</evidence>
<keyword evidence="12" id="KW-0325">Glycoprotein</keyword>
<evidence type="ECO:0000256" key="13">
    <source>
        <dbReference type="ARBA" id="ARBA00023214"/>
    </source>
</evidence>
<evidence type="ECO:0000256" key="7">
    <source>
        <dbReference type="ARBA" id="ARBA00023065"/>
    </source>
</evidence>
<dbReference type="GO" id="GO:0005230">
    <property type="term" value="F:extracellular ligand-gated monoatomic ion channel activity"/>
    <property type="evidence" value="ECO:0007669"/>
    <property type="project" value="InterPro"/>
</dbReference>
<evidence type="ECO:0000256" key="15">
    <source>
        <dbReference type="ARBA" id="ARBA00023286"/>
    </source>
</evidence>
<dbReference type="GO" id="GO:0045211">
    <property type="term" value="C:postsynaptic membrane"/>
    <property type="evidence" value="ECO:0007669"/>
    <property type="project" value="UniProtKB-SubCell"/>
</dbReference>
<keyword evidence="11" id="KW-0869">Chloride channel</keyword>
<keyword evidence="22" id="KW-1185">Reference proteome</keyword>
<keyword evidence="5 18" id="KW-1133">Transmembrane helix</keyword>
<reference evidence="21 22" key="1">
    <citation type="journal article" date="2016" name="Nat. Commun.">
        <title>Extremotolerant tardigrade genome and improved radiotolerance of human cultured cells by tardigrade-unique protein.</title>
        <authorList>
            <person name="Hashimoto T."/>
            <person name="Horikawa D.D."/>
            <person name="Saito Y."/>
            <person name="Kuwahara H."/>
            <person name="Kozuka-Hata H."/>
            <person name="Shin-I T."/>
            <person name="Minakuchi Y."/>
            <person name="Ohishi K."/>
            <person name="Motoyama A."/>
            <person name="Aizu T."/>
            <person name="Enomoto A."/>
            <person name="Kondo K."/>
            <person name="Tanaka S."/>
            <person name="Hara Y."/>
            <person name="Koshikawa S."/>
            <person name="Sagara H."/>
            <person name="Miura T."/>
            <person name="Yokobori S."/>
            <person name="Miyagawa K."/>
            <person name="Suzuki Y."/>
            <person name="Kubo T."/>
            <person name="Oyama M."/>
            <person name="Kohara Y."/>
            <person name="Fujiyama A."/>
            <person name="Arakawa K."/>
            <person name="Katayama T."/>
            <person name="Toyoda A."/>
            <person name="Kunieda T."/>
        </authorList>
    </citation>
    <scope>NUCLEOTIDE SEQUENCE [LARGE SCALE GENOMIC DNA]</scope>
    <source>
        <strain evidence="21 22">YOKOZUNA-1</strain>
    </source>
</reference>
<evidence type="ECO:0000256" key="9">
    <source>
        <dbReference type="ARBA" id="ARBA00023157"/>
    </source>
</evidence>
<dbReference type="STRING" id="947166.A0A1D1V536"/>
<dbReference type="AlphaFoldDB" id="A0A1D1V536"/>
<dbReference type="InterPro" id="IPR036719">
    <property type="entry name" value="Neuro-gated_channel_TM_sf"/>
</dbReference>
<evidence type="ECO:0000256" key="5">
    <source>
        <dbReference type="ARBA" id="ARBA00022989"/>
    </source>
</evidence>
<keyword evidence="14" id="KW-0628">Postsynaptic cell membrane</keyword>
<dbReference type="EMBL" id="BDGG01000002">
    <property type="protein sequence ID" value="GAU93883.1"/>
    <property type="molecule type" value="Genomic_DNA"/>
</dbReference>
<comment type="similarity">
    <text evidence="18">Belongs to the ligand-gated ion channel (TC 1.A.9) family.</text>
</comment>
<dbReference type="GO" id="GO:0004890">
    <property type="term" value="F:GABA-A receptor activity"/>
    <property type="evidence" value="ECO:0007669"/>
    <property type="project" value="InterPro"/>
</dbReference>
<dbReference type="SUPFAM" id="SSF90112">
    <property type="entry name" value="Neurotransmitter-gated ion-channel transmembrane pore"/>
    <property type="match status" value="1"/>
</dbReference>
<comment type="subcellular location">
    <subcellularLocation>
        <location evidence="17">Postsynaptic cell membrane</location>
        <topology evidence="17">Multi-pass membrane protein</topology>
    </subcellularLocation>
</comment>
<evidence type="ECO:0000256" key="6">
    <source>
        <dbReference type="ARBA" id="ARBA00023018"/>
    </source>
</evidence>
<dbReference type="PANTHER" id="PTHR18945">
    <property type="entry name" value="NEUROTRANSMITTER GATED ION CHANNEL"/>
    <property type="match status" value="1"/>
</dbReference>
<feature type="transmembrane region" description="Helical" evidence="18">
    <location>
        <begin position="178"/>
        <end position="197"/>
    </location>
</feature>
<evidence type="ECO:0000256" key="18">
    <source>
        <dbReference type="RuleBase" id="RU000687"/>
    </source>
</evidence>
<dbReference type="InterPro" id="IPR038050">
    <property type="entry name" value="Neuro_actylchol_rec"/>
</dbReference>